<name>A0A5M9I3N7_9FIRM</name>
<dbReference type="AlphaFoldDB" id="A0A5M9I3N7"/>
<reference evidence="2" key="1">
    <citation type="submission" date="2019-07" db="EMBL/GenBank/DDBJ databases">
        <authorList>
            <person name="Wongkuna S."/>
            <person name="Scaria J."/>
        </authorList>
    </citation>
    <scope>NUCLEOTIDE SEQUENCE [LARGE SCALE GENOMIC DNA]</scope>
    <source>
        <strain evidence="2">SW178</strain>
    </source>
</reference>
<protein>
    <submittedName>
        <fullName evidence="2">Uncharacterized protein</fullName>
    </submittedName>
</protein>
<dbReference type="EMBL" id="VMSO01000004">
    <property type="protein sequence ID" value="KAA8502095.1"/>
    <property type="molecule type" value="Genomic_DNA"/>
</dbReference>
<feature type="compositionally biased region" description="Basic and acidic residues" evidence="1">
    <location>
        <begin position="17"/>
        <end position="36"/>
    </location>
</feature>
<proteinExistence type="predicted"/>
<evidence type="ECO:0000256" key="1">
    <source>
        <dbReference type="SAM" id="MobiDB-lite"/>
    </source>
</evidence>
<feature type="compositionally biased region" description="Basic and acidic residues" evidence="1">
    <location>
        <begin position="52"/>
        <end position="72"/>
    </location>
</feature>
<evidence type="ECO:0000313" key="2">
    <source>
        <dbReference type="EMBL" id="KAA8502095.1"/>
    </source>
</evidence>
<organism evidence="2 3">
    <name type="scientific">Mediterraneibacter catenae</name>
    <dbReference type="NCBI Taxonomy" id="2594882"/>
    <lineage>
        <taxon>Bacteria</taxon>
        <taxon>Bacillati</taxon>
        <taxon>Bacillota</taxon>
        <taxon>Clostridia</taxon>
        <taxon>Lachnospirales</taxon>
        <taxon>Lachnospiraceae</taxon>
        <taxon>Mediterraneibacter</taxon>
    </lineage>
</organism>
<accession>A0A5M9I3N7</accession>
<dbReference type="RefSeq" id="WP_150310453.1">
    <property type="nucleotide sequence ID" value="NZ_VMSO01000004.1"/>
</dbReference>
<comment type="caution">
    <text evidence="2">The sequence shown here is derived from an EMBL/GenBank/DDBJ whole genome shotgun (WGS) entry which is preliminary data.</text>
</comment>
<keyword evidence="3" id="KW-1185">Reference proteome</keyword>
<evidence type="ECO:0000313" key="3">
    <source>
        <dbReference type="Proteomes" id="UP000322025"/>
    </source>
</evidence>
<sequence>MVRGNSMVRNAITCEQSGRKESGQIHNKQECHELINPDRNSPVIGKSVEPQYKTDDPDTYAGDRTERPENIR</sequence>
<dbReference type="Proteomes" id="UP000322025">
    <property type="component" value="Unassembled WGS sequence"/>
</dbReference>
<gene>
    <name evidence="2" type="ORF">FNY66_04955</name>
</gene>
<feature type="region of interest" description="Disordered" evidence="1">
    <location>
        <begin position="1"/>
        <end position="72"/>
    </location>
</feature>